<dbReference type="Proteomes" id="UP001168694">
    <property type="component" value="Unassembled WGS sequence"/>
</dbReference>
<reference evidence="2" key="1">
    <citation type="submission" date="2023-06" db="EMBL/GenBank/DDBJ databases">
        <title>Draft Genome Sequences of Representative Paenibacillus Polymyxa, Bacillus cereus, Fictibacillus sp., and Brevibacillus agri Strains Isolated from Amazonian Dark Earth.</title>
        <authorList>
            <person name="Pellegrinetti T.A."/>
            <person name="Cunha I.C.M."/>
            <person name="Chaves M.G."/>
            <person name="Freitas A.S."/>
            <person name="Silva A.V.R."/>
            <person name="Tsai S.M."/>
            <person name="Mendes L.W."/>
        </authorList>
    </citation>
    <scope>NUCLEOTIDE SEQUENCE</scope>
    <source>
        <strain evidence="2">CENA-BCM004</strain>
    </source>
</reference>
<evidence type="ECO:0000313" key="2">
    <source>
        <dbReference type="EMBL" id="MDN4075552.1"/>
    </source>
</evidence>
<organism evidence="2 3">
    <name type="scientific">Fictibacillus terranigra</name>
    <dbReference type="NCBI Taxonomy" id="3058424"/>
    <lineage>
        <taxon>Bacteria</taxon>
        <taxon>Bacillati</taxon>
        <taxon>Bacillota</taxon>
        <taxon>Bacilli</taxon>
        <taxon>Bacillales</taxon>
        <taxon>Fictibacillaceae</taxon>
        <taxon>Fictibacillus</taxon>
    </lineage>
</organism>
<proteinExistence type="predicted"/>
<evidence type="ECO:0000256" key="1">
    <source>
        <dbReference type="SAM" id="MobiDB-lite"/>
    </source>
</evidence>
<accession>A0ABT8ECF8</accession>
<name>A0ABT8ECF8_9BACL</name>
<dbReference type="RefSeq" id="WP_290401665.1">
    <property type="nucleotide sequence ID" value="NZ_JAUHLN010000006.1"/>
</dbReference>
<keyword evidence="3" id="KW-1185">Reference proteome</keyword>
<protein>
    <submittedName>
        <fullName evidence="2">Uncharacterized protein</fullName>
    </submittedName>
</protein>
<evidence type="ECO:0000313" key="3">
    <source>
        <dbReference type="Proteomes" id="UP001168694"/>
    </source>
</evidence>
<sequence length="110" mass="12961">MNIDKDLKATTYSRPSAPTPEKIGSHHHHHYYLLCQQFVGQHIELEMIDVNIYHGRLHTYDKENMYMVMPMRRDDSEDSRLFPNLAGGVSPGYGLYGFPFDGIRRFRPFW</sequence>
<dbReference type="EMBL" id="JAUHLN010000006">
    <property type="protein sequence ID" value="MDN4075552.1"/>
    <property type="molecule type" value="Genomic_DNA"/>
</dbReference>
<comment type="caution">
    <text evidence="2">The sequence shown here is derived from an EMBL/GenBank/DDBJ whole genome shotgun (WGS) entry which is preliminary data.</text>
</comment>
<gene>
    <name evidence="2" type="ORF">QYF49_21565</name>
</gene>
<feature type="region of interest" description="Disordered" evidence="1">
    <location>
        <begin position="1"/>
        <end position="23"/>
    </location>
</feature>